<protein>
    <submittedName>
        <fullName evidence="1">Uncharacterized protein</fullName>
    </submittedName>
</protein>
<proteinExistence type="predicted"/>
<name>A0ABZ0X6B6_9GAMM</name>
<dbReference type="Proteomes" id="UP001324185">
    <property type="component" value="Chromosome"/>
</dbReference>
<dbReference type="EMBL" id="CP140158">
    <property type="protein sequence ID" value="WQG85904.1"/>
    <property type="molecule type" value="Genomic_DNA"/>
</dbReference>
<accession>A0ABZ0X6B6</accession>
<sequence>MPRVDLEDMVHLVHGELTSALASTSTFYDAPMVEISSIKVRMGQHPESANSHNLNLDTKRYPLAKDGWQLEVTYDAKSKKNRNSLKQFKQTGIPSINAYNYLSKLPVRYLKLATNKIQLALTRSGFKTLGELTEAKPADLSQVTAVPFSNLRILQAAARLSLSDPNVFIPEPILQQSLSQFLDSFPKLNDADYNYYSWNNLEVIFEWIQQLELCLDSTFIKMLTFEKLLEE</sequence>
<organism evidence="1 2">
    <name type="scientific">Kangiella aquimarina</name>
    <dbReference type="NCBI Taxonomy" id="261965"/>
    <lineage>
        <taxon>Bacteria</taxon>
        <taxon>Pseudomonadati</taxon>
        <taxon>Pseudomonadota</taxon>
        <taxon>Gammaproteobacteria</taxon>
        <taxon>Kangiellales</taxon>
        <taxon>Kangiellaceae</taxon>
        <taxon>Kangiella</taxon>
    </lineage>
</organism>
<evidence type="ECO:0000313" key="1">
    <source>
        <dbReference type="EMBL" id="WQG85904.1"/>
    </source>
</evidence>
<dbReference type="RefSeq" id="WP_018623918.1">
    <property type="nucleotide sequence ID" value="NZ_CP140158.1"/>
</dbReference>
<gene>
    <name evidence="1" type="ORF">SR900_03230</name>
</gene>
<evidence type="ECO:0000313" key="2">
    <source>
        <dbReference type="Proteomes" id="UP001324185"/>
    </source>
</evidence>
<keyword evidence="2" id="KW-1185">Reference proteome</keyword>
<reference evidence="1 2" key="1">
    <citation type="submission" date="2023-11" db="EMBL/GenBank/DDBJ databases">
        <title>MicrobeMod: A computational toolkit for identifying prokaryotic methylation and restriction-modification with nanopore sequencing.</title>
        <authorList>
            <person name="Crits-Christoph A."/>
            <person name="Kang S.C."/>
            <person name="Lee H."/>
            <person name="Ostrov N."/>
        </authorList>
    </citation>
    <scope>NUCLEOTIDE SEQUENCE [LARGE SCALE GENOMIC DNA]</scope>
    <source>
        <strain evidence="1 2">DSMZ 16071</strain>
    </source>
</reference>